<evidence type="ECO:0000313" key="2">
    <source>
        <dbReference type="EMBL" id="RXS94508.1"/>
    </source>
</evidence>
<dbReference type="AlphaFoldDB" id="A0A4Q1SBJ6"/>
<dbReference type="RefSeq" id="WP_129209245.1">
    <property type="nucleotide sequence ID" value="NZ_BMGU01000005.1"/>
</dbReference>
<protein>
    <submittedName>
        <fullName evidence="2">Uncharacterized protein</fullName>
    </submittedName>
</protein>
<reference evidence="2 3" key="1">
    <citation type="journal article" date="2016" name="Int. J. Syst. Evol. Microbiol.">
        <title>Acidipila dinghuensis sp. nov., an acidobacterium isolated from forest soil.</title>
        <authorList>
            <person name="Jiang Y.W."/>
            <person name="Wang J."/>
            <person name="Chen M.H."/>
            <person name="Lv Y.Y."/>
            <person name="Qiu L.H."/>
        </authorList>
    </citation>
    <scope>NUCLEOTIDE SEQUENCE [LARGE SCALE GENOMIC DNA]</scope>
    <source>
        <strain evidence="2 3">DHOF10</strain>
    </source>
</reference>
<accession>A0A4Q1SBJ6</accession>
<gene>
    <name evidence="2" type="ORF">ESZ00_15690</name>
</gene>
<dbReference type="OrthoDB" id="122786at2"/>
<proteinExistence type="predicted"/>
<sequence length="99" mass="11196">MNVLRSTANFFSEICFGCAHERLSRPFTLEDQCYMVCLQCGTHVPYSQESMRPLTSRELRRMKAVLGERRQVMPMESDTGQAQIAGDKLFGDKNNSTAA</sequence>
<evidence type="ECO:0000256" key="1">
    <source>
        <dbReference type="SAM" id="MobiDB-lite"/>
    </source>
</evidence>
<comment type="caution">
    <text evidence="2">The sequence shown here is derived from an EMBL/GenBank/DDBJ whole genome shotgun (WGS) entry which is preliminary data.</text>
</comment>
<feature type="region of interest" description="Disordered" evidence="1">
    <location>
        <begin position="71"/>
        <end position="99"/>
    </location>
</feature>
<organism evidence="2 3">
    <name type="scientific">Silvibacterium dinghuense</name>
    <dbReference type="NCBI Taxonomy" id="1560006"/>
    <lineage>
        <taxon>Bacteria</taxon>
        <taxon>Pseudomonadati</taxon>
        <taxon>Acidobacteriota</taxon>
        <taxon>Terriglobia</taxon>
        <taxon>Terriglobales</taxon>
        <taxon>Acidobacteriaceae</taxon>
        <taxon>Silvibacterium</taxon>
    </lineage>
</organism>
<dbReference type="EMBL" id="SDMK01000003">
    <property type="protein sequence ID" value="RXS94508.1"/>
    <property type="molecule type" value="Genomic_DNA"/>
</dbReference>
<keyword evidence="3" id="KW-1185">Reference proteome</keyword>
<name>A0A4Q1SBJ6_9BACT</name>
<dbReference type="Proteomes" id="UP000290253">
    <property type="component" value="Unassembled WGS sequence"/>
</dbReference>
<evidence type="ECO:0000313" key="3">
    <source>
        <dbReference type="Proteomes" id="UP000290253"/>
    </source>
</evidence>